<sequence>MFIALGMVGIYAICLNNDINFVRFWILRIESKIPVKFSEITVKPAHTQMLDTKFNKGVLANRIDFIVSGYCRACTH</sequence>
<dbReference type="EMBL" id="FN667741">
    <property type="protein sequence ID" value="CBJ80485.1"/>
    <property type="molecule type" value="Genomic_DNA"/>
</dbReference>
<dbReference type="HOGENOM" id="CLU_2653666_0_0_6"/>
<name>D3UXW0_XENBS</name>
<reference evidence="1 2" key="1">
    <citation type="journal article" date="2011" name="PLoS ONE">
        <title>The entomopathogenic bacterial endosymbionts xenorhabdus and photorhabdus: convergent lifestyles from divergent genomes.</title>
        <authorList>
            <person name="Chaston J.M."/>
            <person name="Suen G."/>
            <person name="Tucker S.L."/>
            <person name="Andersen A.W."/>
            <person name="Bhasin A."/>
            <person name="Bode E."/>
            <person name="Bode H.B."/>
            <person name="Brachmann A.O."/>
            <person name="Cowles C.E."/>
            <person name="Cowles K.N."/>
            <person name="Darby C."/>
            <person name="de Leon L."/>
            <person name="Drace K."/>
            <person name="Du Z."/>
            <person name="Givaudan A."/>
            <person name="Herbert Tran E.E."/>
            <person name="Jewell K.A."/>
            <person name="Knack J.J."/>
            <person name="Krasomil-Osterfeld K.C."/>
            <person name="Kukor R."/>
            <person name="Lanois A."/>
            <person name="Latreille P."/>
            <person name="Leimgruber N.K."/>
            <person name="Lipke C.M."/>
            <person name="Liu R."/>
            <person name="Lu X."/>
            <person name="Martens E.C."/>
            <person name="Marri P.R."/>
            <person name="Medigue C."/>
            <person name="Menard M.L."/>
            <person name="Miller N.M."/>
            <person name="Morales-Soto N."/>
            <person name="Norton S."/>
            <person name="Ogier J.C."/>
            <person name="Orchard S.S."/>
            <person name="Park D."/>
            <person name="Park Y."/>
            <person name="Qurollo B.A."/>
            <person name="Sugar D.R."/>
            <person name="Richards G.R."/>
            <person name="Rouy Z."/>
            <person name="Slominski B."/>
            <person name="Slominski K."/>
            <person name="Snyder H."/>
            <person name="Tjaden B.C."/>
            <person name="van der Hoeven R."/>
            <person name="Welch R.D."/>
            <person name="Wheeler C."/>
            <person name="Xiang B."/>
            <person name="Barbazuk B."/>
            <person name="Gaudriault S."/>
            <person name="Goodner B."/>
            <person name="Slater S.C."/>
            <person name="Forst S."/>
            <person name="Goldman B.S."/>
            <person name="Goodrich-Blair H."/>
        </authorList>
    </citation>
    <scope>NUCLEOTIDE SEQUENCE [LARGE SCALE GENOMIC DNA]</scope>
    <source>
        <strain evidence="1 2">SS-2004</strain>
    </source>
</reference>
<organism evidence="1 2">
    <name type="scientific">Xenorhabdus bovienii (strain SS-2004)</name>
    <name type="common">Xenorhabdus nematophila subsp. bovienii</name>
    <dbReference type="NCBI Taxonomy" id="406818"/>
    <lineage>
        <taxon>Bacteria</taxon>
        <taxon>Pseudomonadati</taxon>
        <taxon>Pseudomonadota</taxon>
        <taxon>Gammaproteobacteria</taxon>
        <taxon>Enterobacterales</taxon>
        <taxon>Morganellaceae</taxon>
        <taxon>Xenorhabdus</taxon>
    </lineage>
</organism>
<proteinExistence type="predicted"/>
<dbReference type="KEGG" id="xbo:XBJ1_1352"/>
<protein>
    <submittedName>
        <fullName evidence="1">Uncharacterized protein</fullName>
    </submittedName>
</protein>
<evidence type="ECO:0000313" key="2">
    <source>
        <dbReference type="Proteomes" id="UP000002045"/>
    </source>
</evidence>
<accession>D3UXW0</accession>
<gene>
    <name evidence="1" type="ordered locus">XBJ1_1352</name>
</gene>
<dbReference type="AlphaFoldDB" id="D3UXW0"/>
<dbReference type="Proteomes" id="UP000002045">
    <property type="component" value="Chromosome"/>
</dbReference>
<evidence type="ECO:0000313" key="1">
    <source>
        <dbReference type="EMBL" id="CBJ80485.1"/>
    </source>
</evidence>